<evidence type="ECO:0000256" key="6">
    <source>
        <dbReference type="ARBA" id="ARBA00047960"/>
    </source>
</evidence>
<dbReference type="GO" id="GO:0004364">
    <property type="term" value="F:glutathione transferase activity"/>
    <property type="evidence" value="ECO:0007669"/>
    <property type="project" value="UniProtKB-EC"/>
</dbReference>
<dbReference type="Pfam" id="PF00043">
    <property type="entry name" value="GST_C"/>
    <property type="match status" value="1"/>
</dbReference>
<keyword evidence="10" id="KW-1185">Reference proteome</keyword>
<dbReference type="PANTHER" id="PTHR11260">
    <property type="entry name" value="GLUTATHIONE S-TRANSFERASE, GST, SUPERFAMILY, GST DOMAIN CONTAINING"/>
    <property type="match status" value="1"/>
</dbReference>
<dbReference type="Gene3D" id="3.40.30.10">
    <property type="entry name" value="Glutaredoxin"/>
    <property type="match status" value="1"/>
</dbReference>
<protein>
    <recommendedName>
        <fullName evidence="2">glutathione transferase</fullName>
        <ecNumber evidence="2">2.5.1.18</ecNumber>
    </recommendedName>
</protein>
<dbReference type="EC" id="2.5.1.18" evidence="2"/>
<dbReference type="PANTHER" id="PTHR11260:SF773">
    <property type="entry name" value="GLUTATHIONE S-TRANSFERASE U26"/>
    <property type="match status" value="1"/>
</dbReference>
<dbReference type="GO" id="GO:0009407">
    <property type="term" value="P:toxin catabolic process"/>
    <property type="evidence" value="ECO:0007669"/>
    <property type="project" value="UniProtKB-ARBA"/>
</dbReference>
<dbReference type="Gene3D" id="1.20.1050.10">
    <property type="match status" value="1"/>
</dbReference>
<dbReference type="SUPFAM" id="SSF52833">
    <property type="entry name" value="Thioredoxin-like"/>
    <property type="match status" value="1"/>
</dbReference>
<dbReference type="PROSITE" id="PS50405">
    <property type="entry name" value="GST_CTER"/>
    <property type="match status" value="1"/>
</dbReference>
<dbReference type="OrthoDB" id="202840at2759"/>
<evidence type="ECO:0000313" key="10">
    <source>
        <dbReference type="Proteomes" id="UP000325315"/>
    </source>
</evidence>
<dbReference type="InterPro" id="IPR010987">
    <property type="entry name" value="Glutathione-S-Trfase_C-like"/>
</dbReference>
<dbReference type="GO" id="GO:0005829">
    <property type="term" value="C:cytosol"/>
    <property type="evidence" value="ECO:0007669"/>
    <property type="project" value="UniProtKB-SubCell"/>
</dbReference>
<dbReference type="SUPFAM" id="SSF47616">
    <property type="entry name" value="GST C-terminal domain-like"/>
    <property type="match status" value="1"/>
</dbReference>
<dbReference type="InterPro" id="IPR036282">
    <property type="entry name" value="Glutathione-S-Trfase_C_sf"/>
</dbReference>
<dbReference type="InterPro" id="IPR004046">
    <property type="entry name" value="GST_C"/>
</dbReference>
<dbReference type="CDD" id="cd03058">
    <property type="entry name" value="GST_N_Tau"/>
    <property type="match status" value="1"/>
</dbReference>
<dbReference type="Proteomes" id="UP000325315">
    <property type="component" value="Unassembled WGS sequence"/>
</dbReference>
<dbReference type="EMBL" id="SMMG02000011">
    <property type="protein sequence ID" value="KAA3457292.1"/>
    <property type="molecule type" value="Genomic_DNA"/>
</dbReference>
<dbReference type="Pfam" id="PF02798">
    <property type="entry name" value="GST_N"/>
    <property type="match status" value="1"/>
</dbReference>
<accession>A0A5B6UM82</accession>
<dbReference type="InterPro" id="IPR040079">
    <property type="entry name" value="Glutathione_S-Trfase"/>
</dbReference>
<comment type="caution">
    <text evidence="9">The sequence shown here is derived from an EMBL/GenBank/DDBJ whole genome shotgun (WGS) entry which is preliminary data.</text>
</comment>
<dbReference type="InterPro" id="IPR004045">
    <property type="entry name" value="Glutathione_S-Trfase_N"/>
</dbReference>
<evidence type="ECO:0000256" key="2">
    <source>
        <dbReference type="ARBA" id="ARBA00012452"/>
    </source>
</evidence>
<evidence type="ECO:0000259" key="7">
    <source>
        <dbReference type="PROSITE" id="PS50404"/>
    </source>
</evidence>
<evidence type="ECO:0000313" key="9">
    <source>
        <dbReference type="EMBL" id="KAA3457292.1"/>
    </source>
</evidence>
<comment type="subcellular location">
    <subcellularLocation>
        <location evidence="1">Cytoplasm</location>
        <location evidence="1">Cytosol</location>
    </subcellularLocation>
</comment>
<evidence type="ECO:0000256" key="4">
    <source>
        <dbReference type="ARBA" id="ARBA00022679"/>
    </source>
</evidence>
<evidence type="ECO:0000256" key="5">
    <source>
        <dbReference type="ARBA" id="ARBA00025743"/>
    </source>
</evidence>
<dbReference type="SFLD" id="SFLDS00019">
    <property type="entry name" value="Glutathione_Transferase_(cytos"/>
    <property type="match status" value="1"/>
</dbReference>
<keyword evidence="4 9" id="KW-0808">Transferase</keyword>
<reference evidence="10" key="1">
    <citation type="journal article" date="2019" name="Plant Biotechnol. J.">
        <title>Genome sequencing of the Australian wild diploid species Gossypium australe highlights disease resistance and delayed gland morphogenesis.</title>
        <authorList>
            <person name="Cai Y."/>
            <person name="Cai X."/>
            <person name="Wang Q."/>
            <person name="Wang P."/>
            <person name="Zhang Y."/>
            <person name="Cai C."/>
            <person name="Xu Y."/>
            <person name="Wang K."/>
            <person name="Zhou Z."/>
            <person name="Wang C."/>
            <person name="Geng S."/>
            <person name="Li B."/>
            <person name="Dong Q."/>
            <person name="Hou Y."/>
            <person name="Wang H."/>
            <person name="Ai P."/>
            <person name="Liu Z."/>
            <person name="Yi F."/>
            <person name="Sun M."/>
            <person name="An G."/>
            <person name="Cheng J."/>
            <person name="Zhang Y."/>
            <person name="Shi Q."/>
            <person name="Xie Y."/>
            <person name="Shi X."/>
            <person name="Chang Y."/>
            <person name="Huang F."/>
            <person name="Chen Y."/>
            <person name="Hong S."/>
            <person name="Mi L."/>
            <person name="Sun Q."/>
            <person name="Zhang L."/>
            <person name="Zhou B."/>
            <person name="Peng R."/>
            <person name="Zhang X."/>
            <person name="Liu F."/>
        </authorList>
    </citation>
    <scope>NUCLEOTIDE SEQUENCE [LARGE SCALE GENOMIC DNA]</scope>
    <source>
        <strain evidence="10">cv. PA1801</strain>
    </source>
</reference>
<proteinExistence type="inferred from homology"/>
<evidence type="ECO:0000259" key="8">
    <source>
        <dbReference type="PROSITE" id="PS50405"/>
    </source>
</evidence>
<dbReference type="InterPro" id="IPR045074">
    <property type="entry name" value="GST_C_Tau"/>
</dbReference>
<evidence type="ECO:0000256" key="3">
    <source>
        <dbReference type="ARBA" id="ARBA00022575"/>
    </source>
</evidence>
<dbReference type="SFLD" id="SFLDG00358">
    <property type="entry name" value="Main_(cytGST)"/>
    <property type="match status" value="1"/>
</dbReference>
<dbReference type="CDD" id="cd03185">
    <property type="entry name" value="GST_C_Tau"/>
    <property type="match status" value="1"/>
</dbReference>
<keyword evidence="3" id="KW-0216">Detoxification</keyword>
<sequence>MAFANGEEPRWWFWRGQRRGDFAISVQDGQGCQVSGSGYAAEARGPQQMGAAHMAIREMGEEEVKLLGTWFSPYVHRVAWVLKLKGIRYEYVEEKINNKSSLLLDCNPVYKKIPVLVHHGKPIVESLFIIEYIDETWKHNPILSTHPYDRAMARFWTLYIDQMKEIKQVSEAMEVLEGMLKGKKFFGGEKIGFLDITFGWIAIWLGAIEEVAGVQLSDPRKYPLLHNWMNRFRELDEIKDSLFPMEKLVRFFQKYRNASKKATK</sequence>
<dbReference type="AlphaFoldDB" id="A0A5B6UM82"/>
<organism evidence="9 10">
    <name type="scientific">Gossypium australe</name>
    <dbReference type="NCBI Taxonomy" id="47621"/>
    <lineage>
        <taxon>Eukaryota</taxon>
        <taxon>Viridiplantae</taxon>
        <taxon>Streptophyta</taxon>
        <taxon>Embryophyta</taxon>
        <taxon>Tracheophyta</taxon>
        <taxon>Spermatophyta</taxon>
        <taxon>Magnoliopsida</taxon>
        <taxon>eudicotyledons</taxon>
        <taxon>Gunneridae</taxon>
        <taxon>Pentapetalae</taxon>
        <taxon>rosids</taxon>
        <taxon>malvids</taxon>
        <taxon>Malvales</taxon>
        <taxon>Malvaceae</taxon>
        <taxon>Malvoideae</taxon>
        <taxon>Gossypium</taxon>
    </lineage>
</organism>
<evidence type="ECO:0000256" key="1">
    <source>
        <dbReference type="ARBA" id="ARBA00004514"/>
    </source>
</evidence>
<dbReference type="PROSITE" id="PS50404">
    <property type="entry name" value="GST_NTER"/>
    <property type="match status" value="1"/>
</dbReference>
<dbReference type="SFLD" id="SFLDG01152">
    <property type="entry name" value="Main.3:_Omega-_and_Tau-like"/>
    <property type="match status" value="1"/>
</dbReference>
<name>A0A5B6UM82_9ROSI</name>
<comment type="catalytic activity">
    <reaction evidence="6">
        <text>RX + glutathione = an S-substituted glutathione + a halide anion + H(+)</text>
        <dbReference type="Rhea" id="RHEA:16437"/>
        <dbReference type="ChEBI" id="CHEBI:15378"/>
        <dbReference type="ChEBI" id="CHEBI:16042"/>
        <dbReference type="ChEBI" id="CHEBI:17792"/>
        <dbReference type="ChEBI" id="CHEBI:57925"/>
        <dbReference type="ChEBI" id="CHEBI:90779"/>
        <dbReference type="EC" id="2.5.1.18"/>
    </reaction>
</comment>
<gene>
    <name evidence="9" type="ORF">EPI10_003982</name>
</gene>
<feature type="domain" description="GST N-terminal" evidence="7">
    <location>
        <begin position="62"/>
        <end position="141"/>
    </location>
</feature>
<comment type="similarity">
    <text evidence="5">Belongs to the GST superfamily. Tau family.</text>
</comment>
<dbReference type="InterPro" id="IPR045073">
    <property type="entry name" value="Omega/Tau-like"/>
</dbReference>
<dbReference type="FunFam" id="3.40.30.10:FF:000044">
    <property type="entry name" value="Glutathione S-transferase GSTU6"/>
    <property type="match status" value="1"/>
</dbReference>
<dbReference type="GO" id="GO:0006749">
    <property type="term" value="P:glutathione metabolic process"/>
    <property type="evidence" value="ECO:0007669"/>
    <property type="project" value="InterPro"/>
</dbReference>
<dbReference type="InterPro" id="IPR036249">
    <property type="entry name" value="Thioredoxin-like_sf"/>
</dbReference>
<feature type="domain" description="GST C-terminal" evidence="8">
    <location>
        <begin position="119"/>
        <end position="258"/>
    </location>
</feature>